<protein>
    <submittedName>
        <fullName evidence="2">Uncharacterized protein</fullName>
    </submittedName>
</protein>
<comment type="caution">
    <text evidence="2">The sequence shown here is derived from an EMBL/GenBank/DDBJ whole genome shotgun (WGS) entry which is preliminary data.</text>
</comment>
<name>A0AA39QTL6_9LECA</name>
<dbReference type="AlphaFoldDB" id="A0AA39QTL6"/>
<dbReference type="EMBL" id="JAFEKC020000021">
    <property type="protein sequence ID" value="KAK0508186.1"/>
    <property type="molecule type" value="Genomic_DNA"/>
</dbReference>
<dbReference type="Proteomes" id="UP001166286">
    <property type="component" value="Unassembled WGS sequence"/>
</dbReference>
<keyword evidence="1" id="KW-0472">Membrane</keyword>
<reference evidence="2" key="1">
    <citation type="submission" date="2023-03" db="EMBL/GenBank/DDBJ databases">
        <title>Complete genome of Cladonia borealis.</title>
        <authorList>
            <person name="Park H."/>
        </authorList>
    </citation>
    <scope>NUCLEOTIDE SEQUENCE</scope>
    <source>
        <strain evidence="2">ANT050790</strain>
    </source>
</reference>
<keyword evidence="1" id="KW-0812">Transmembrane</keyword>
<gene>
    <name evidence="2" type="ORF">JMJ35_009270</name>
</gene>
<accession>A0AA39QTL6</accession>
<evidence type="ECO:0000313" key="3">
    <source>
        <dbReference type="Proteomes" id="UP001166286"/>
    </source>
</evidence>
<proteinExistence type="predicted"/>
<organism evidence="2 3">
    <name type="scientific">Cladonia borealis</name>
    <dbReference type="NCBI Taxonomy" id="184061"/>
    <lineage>
        <taxon>Eukaryota</taxon>
        <taxon>Fungi</taxon>
        <taxon>Dikarya</taxon>
        <taxon>Ascomycota</taxon>
        <taxon>Pezizomycotina</taxon>
        <taxon>Lecanoromycetes</taxon>
        <taxon>OSLEUM clade</taxon>
        <taxon>Lecanoromycetidae</taxon>
        <taxon>Lecanorales</taxon>
        <taxon>Lecanorineae</taxon>
        <taxon>Cladoniaceae</taxon>
        <taxon>Cladonia</taxon>
    </lineage>
</organism>
<feature type="transmembrane region" description="Helical" evidence="1">
    <location>
        <begin position="67"/>
        <end position="90"/>
    </location>
</feature>
<keyword evidence="1" id="KW-1133">Transmembrane helix</keyword>
<keyword evidence="3" id="KW-1185">Reference proteome</keyword>
<evidence type="ECO:0000256" key="1">
    <source>
        <dbReference type="SAM" id="Phobius"/>
    </source>
</evidence>
<sequence>MRRKRGSKAGDLEVDAYDAGLQFAYDKDDLPEALYPTPVENRARQKVSELPGHDVIIKKQEGTLFRLSIALGLSVIFAIVAAAIATTMAMRLHTVKSQFGNGTCPTTDQTCKTNTSTMVPTSDCYNITATYNAVISDASYDLFCNANQPNGDIMSVWVYTFEDCIRACSSYDTMGDKSAAYCYGVSYTYTMHQNPAVVANSGNCWLKYVKHNASVMFAEVGVDSAFIYGLHE</sequence>
<evidence type="ECO:0000313" key="2">
    <source>
        <dbReference type="EMBL" id="KAK0508186.1"/>
    </source>
</evidence>